<sequence length="150" mass="16256">MNSAPFDTGLIVARLKALSPQPFSQIGSVVEYSKITDLTGFSTPSAYVLMGSEKGSVDAQRRVQVAECLVGVVTVVRNYAPGADGLTHELHPLIATIRDALTGWLPDRRCTTPVQWVQGDILDFDAGTLVWMDVFRVKHIIGGNVCRTSP</sequence>
<reference evidence="1 2" key="1">
    <citation type="submission" date="2017-03" db="EMBL/GenBank/DDBJ databases">
        <authorList>
            <person name="Afonso C.L."/>
            <person name="Miller P.J."/>
            <person name="Scott M.A."/>
            <person name="Spackman E."/>
            <person name="Goraichik I."/>
            <person name="Dimitrov K.M."/>
            <person name="Suarez D.L."/>
            <person name="Swayne D.E."/>
        </authorList>
    </citation>
    <scope>NUCLEOTIDE SEQUENCE [LARGE SCALE GENOMIC DNA]</scope>
    <source>
        <strain evidence="1 2">ATCC 51113</strain>
    </source>
</reference>
<dbReference type="Proteomes" id="UP000192573">
    <property type="component" value="Unassembled WGS sequence"/>
</dbReference>
<dbReference type="EMBL" id="NAEW01000009">
    <property type="protein sequence ID" value="OQM40571.1"/>
    <property type="molecule type" value="Genomic_DNA"/>
</dbReference>
<comment type="caution">
    <text evidence="1">The sequence shown here is derived from an EMBL/GenBank/DDBJ whole genome shotgun (WGS) entry which is preliminary data.</text>
</comment>
<dbReference type="AlphaFoldDB" id="A0A1V8NVX6"/>
<evidence type="ECO:0000313" key="2">
    <source>
        <dbReference type="Proteomes" id="UP000192573"/>
    </source>
</evidence>
<dbReference type="Pfam" id="PF23840">
    <property type="entry name" value="Phage_tail_terminator"/>
    <property type="match status" value="1"/>
</dbReference>
<accession>A0A1V8NVX6</accession>
<protein>
    <submittedName>
        <fullName evidence="1">Uncharacterized protein</fullName>
    </submittedName>
</protein>
<dbReference type="InterPro" id="IPR056912">
    <property type="entry name" value="Phage_JBD30_tail_term-like"/>
</dbReference>
<dbReference type="RefSeq" id="WP_080859754.1">
    <property type="nucleotide sequence ID" value="NZ_CP077405.1"/>
</dbReference>
<proteinExistence type="predicted"/>
<gene>
    <name evidence="1" type="ORF">BZK42_18600</name>
</gene>
<name>A0A1V8NVX6_CITBR</name>
<organism evidence="1 2">
    <name type="scientific">Citrobacter braakii</name>
    <dbReference type="NCBI Taxonomy" id="57706"/>
    <lineage>
        <taxon>Bacteria</taxon>
        <taxon>Pseudomonadati</taxon>
        <taxon>Pseudomonadota</taxon>
        <taxon>Gammaproteobacteria</taxon>
        <taxon>Enterobacterales</taxon>
        <taxon>Enterobacteriaceae</taxon>
        <taxon>Citrobacter</taxon>
        <taxon>Citrobacter freundii complex</taxon>
    </lineage>
</organism>
<evidence type="ECO:0000313" key="1">
    <source>
        <dbReference type="EMBL" id="OQM40571.1"/>
    </source>
</evidence>